<keyword evidence="4" id="KW-1185">Reference proteome</keyword>
<accession>A0A3R8NTT8</accession>
<evidence type="ECO:0000256" key="1">
    <source>
        <dbReference type="SAM" id="MobiDB-lite"/>
    </source>
</evidence>
<reference evidence="3 4" key="1">
    <citation type="submission" date="2018-11" db="EMBL/GenBank/DDBJ databases">
        <title>Saccharopolyspora rhizosphaerae sp. nov., an actinomycete isolated from rhizosphere soil in Thailand.</title>
        <authorList>
            <person name="Intra B."/>
            <person name="Euanorasetr J."/>
            <person name="Take A."/>
            <person name="Inahashi Y."/>
            <person name="Mori M."/>
            <person name="Panbangred W."/>
            <person name="Matsumoto A."/>
        </authorList>
    </citation>
    <scope>NUCLEOTIDE SEQUENCE [LARGE SCALE GENOMIC DNA]</scope>
    <source>
        <strain evidence="3 4">H219</strain>
    </source>
</reference>
<keyword evidence="2" id="KW-0732">Signal</keyword>
<organism evidence="3 4">
    <name type="scientific">Saccharopolyspora rhizosphaerae</name>
    <dbReference type="NCBI Taxonomy" id="2492662"/>
    <lineage>
        <taxon>Bacteria</taxon>
        <taxon>Bacillati</taxon>
        <taxon>Actinomycetota</taxon>
        <taxon>Actinomycetes</taxon>
        <taxon>Pseudonocardiales</taxon>
        <taxon>Pseudonocardiaceae</taxon>
        <taxon>Saccharopolyspora</taxon>
    </lineage>
</organism>
<protein>
    <submittedName>
        <fullName evidence="3">Uncharacterized protein</fullName>
    </submittedName>
</protein>
<feature type="region of interest" description="Disordered" evidence="1">
    <location>
        <begin position="19"/>
        <end position="230"/>
    </location>
</feature>
<dbReference type="Proteomes" id="UP000274515">
    <property type="component" value="Unassembled WGS sequence"/>
</dbReference>
<dbReference type="EMBL" id="RSAA01000035">
    <property type="protein sequence ID" value="RRO13108.1"/>
    <property type="molecule type" value="Genomic_DNA"/>
</dbReference>
<dbReference type="OrthoDB" id="3700939at2"/>
<feature type="chain" id="PRO_5018601432" evidence="2">
    <location>
        <begin position="22"/>
        <end position="279"/>
    </location>
</feature>
<name>A0A3R8NTT8_9PSEU</name>
<feature type="compositionally biased region" description="Basic and acidic residues" evidence="1">
    <location>
        <begin position="79"/>
        <end position="96"/>
    </location>
</feature>
<feature type="compositionally biased region" description="Polar residues" evidence="1">
    <location>
        <begin position="116"/>
        <end position="133"/>
    </location>
</feature>
<dbReference type="RefSeq" id="WP_125093193.1">
    <property type="nucleotide sequence ID" value="NZ_RSAA01000035.1"/>
</dbReference>
<feature type="compositionally biased region" description="Low complexity" evidence="1">
    <location>
        <begin position="19"/>
        <end position="50"/>
    </location>
</feature>
<gene>
    <name evidence="3" type="ORF">EIL87_26040</name>
</gene>
<evidence type="ECO:0000313" key="3">
    <source>
        <dbReference type="EMBL" id="RRO13108.1"/>
    </source>
</evidence>
<evidence type="ECO:0000256" key="2">
    <source>
        <dbReference type="SAM" id="SignalP"/>
    </source>
</evidence>
<feature type="signal peptide" evidence="2">
    <location>
        <begin position="1"/>
        <end position="21"/>
    </location>
</feature>
<dbReference type="AlphaFoldDB" id="A0A3R8NTT8"/>
<comment type="caution">
    <text evidence="3">The sequence shown here is derived from an EMBL/GenBank/DDBJ whole genome shotgun (WGS) entry which is preliminary data.</text>
</comment>
<sequence>MSLFSGLCLGVMVGGATAASAADHAQAAKPSASAAASASNSSSSGASAGAGEEKSTQPASKPAKPKPASPQVEKPAPAKPEKAQPAKPDKPAKAEPAEPDTPEPVSAEAHEPAQPETGTGSQPEHAQSGSATSHGKAVSDDERAAPAKAASNHTPQAVAHGQPTTADPAPAGKPVVRYSVGTNGTPTADDDAQPRAPDAGEAPDVDPPVGPTPAAPAPCPPPASSMTAAGTASIGGLRNAHAILPCTPDLSDTATVLVAQRDIGPDLSIRSVETTASPD</sequence>
<evidence type="ECO:0000313" key="4">
    <source>
        <dbReference type="Proteomes" id="UP000274515"/>
    </source>
</evidence>
<feature type="compositionally biased region" description="Pro residues" evidence="1">
    <location>
        <begin position="205"/>
        <end position="223"/>
    </location>
</feature>
<proteinExistence type="predicted"/>